<comment type="caution">
    <text evidence="1">The sequence shown here is derived from an EMBL/GenBank/DDBJ whole genome shotgun (WGS) entry which is preliminary data.</text>
</comment>
<dbReference type="EMBL" id="PJRS01000010">
    <property type="protein sequence ID" value="PLR28120.1"/>
    <property type="molecule type" value="Genomic_DNA"/>
</dbReference>
<protein>
    <submittedName>
        <fullName evidence="1">Protein activator of alkane oxidation PraB</fullName>
    </submittedName>
</protein>
<proteinExistence type="predicted"/>
<sequence length="135" mass="14635">MRITGRLTIDQGGPVTCDVTLDGYIMFGGSMMQITNGSFTAGDWQCGWLVQPTSFPWTVMPNNYGPWPTATIQGMGVNTILGNCSGFVTVKWVNSPSWNAGMDFWGQASSGSPYTCFYDGMLSVTNYSSTPITIQ</sequence>
<organism evidence="1 2">
    <name type="scientific">Caulobacter zeae</name>
    <dbReference type="NCBI Taxonomy" id="2055137"/>
    <lineage>
        <taxon>Bacteria</taxon>
        <taxon>Pseudomonadati</taxon>
        <taxon>Pseudomonadota</taxon>
        <taxon>Alphaproteobacteria</taxon>
        <taxon>Caulobacterales</taxon>
        <taxon>Caulobacteraceae</taxon>
        <taxon>Caulobacter</taxon>
    </lineage>
</organism>
<evidence type="ECO:0000313" key="1">
    <source>
        <dbReference type="EMBL" id="PLR28120.1"/>
    </source>
</evidence>
<accession>A0A2N5DPX8</accession>
<dbReference type="Proteomes" id="UP000234479">
    <property type="component" value="Unassembled WGS sequence"/>
</dbReference>
<evidence type="ECO:0000313" key="2">
    <source>
        <dbReference type="Proteomes" id="UP000234479"/>
    </source>
</evidence>
<reference evidence="1 2" key="1">
    <citation type="submission" date="2017-12" db="EMBL/GenBank/DDBJ databases">
        <title>The genome sequence of Caulobacter sp. 410.</title>
        <authorList>
            <person name="Gao J."/>
            <person name="Mao X."/>
            <person name="Sun J."/>
        </authorList>
    </citation>
    <scope>NUCLEOTIDE SEQUENCE [LARGE SCALE GENOMIC DNA]</scope>
    <source>
        <strain evidence="1 2">410</strain>
    </source>
</reference>
<dbReference type="AlphaFoldDB" id="A0A2N5DPX8"/>
<name>A0A2N5DPX8_9CAUL</name>
<gene>
    <name evidence="1" type="ORF">SGCZBJ_03690</name>
</gene>
<keyword evidence="2" id="KW-1185">Reference proteome</keyword>